<dbReference type="PANTHER" id="PTHR21382">
    <property type="entry name" value="NADH-UBIQUINONE OXIDOREDUCTASE SUBUNIT"/>
    <property type="match status" value="1"/>
</dbReference>
<evidence type="ECO:0000256" key="1">
    <source>
        <dbReference type="ARBA" id="ARBA00004292"/>
    </source>
</evidence>
<keyword evidence="8" id="KW-0472">Membrane</keyword>
<evidence type="ECO:0000256" key="3">
    <source>
        <dbReference type="ARBA" id="ARBA00018191"/>
    </source>
</evidence>
<keyword evidence="4" id="KW-0812">Transmembrane</keyword>
<dbReference type="InterPro" id="IPR039205">
    <property type="entry name" value="NDUFA11"/>
</dbReference>
<keyword evidence="7" id="KW-0496">Mitochondrion</keyword>
<evidence type="ECO:0000256" key="4">
    <source>
        <dbReference type="ARBA" id="ARBA00022692"/>
    </source>
</evidence>
<comment type="subcellular location">
    <subcellularLocation>
        <location evidence="1">Mitochondrion inner membrane</location>
        <topology evidence="1">Multi-pass membrane protein</topology>
        <orientation evidence="1">Matrix side</orientation>
    </subcellularLocation>
</comment>
<dbReference type="STRING" id="37653.A0A0L8HQL1"/>
<evidence type="ECO:0000256" key="9">
    <source>
        <dbReference type="ARBA" id="ARBA00030608"/>
    </source>
</evidence>
<accession>A0A0L8HQL1</accession>
<sequence>MIEIHMVKRNTESTTKGTEKNVQVKLDYKPVKPSTKICLKDKGSFQTLTLYACHYCAGCTYRSLSRPKKKTKTKRLTTELALFEMREMTVSYSPNYILLSQIETRVIKCSTGDRYLFYQFFFFAKQQGYADVNTPTPILKRCERRSSVYVLSEAGIEPVELLKMPFESGEDRIVFKRSLAPDLFSTPDGDDILKKSLHSSAFGAYVGTAAGVLDSLRTLTHFTPTNIGLKVVGFAVPLASIGAAYPAITGIVANIRKKDDALNHVVGGFVAGSIWGVRYKNPATGWLAAFLFGGFCCLNKICHEKGVTFYPSNVYNTPSTTLDFDHYKRSFLVTKSPILGEEDD</sequence>
<evidence type="ECO:0000256" key="7">
    <source>
        <dbReference type="ARBA" id="ARBA00023128"/>
    </source>
</evidence>
<dbReference type="GO" id="GO:0006120">
    <property type="term" value="P:mitochondrial electron transport, NADH to ubiquinone"/>
    <property type="evidence" value="ECO:0007669"/>
    <property type="project" value="InterPro"/>
</dbReference>
<dbReference type="EMBL" id="KQ417621">
    <property type="protein sequence ID" value="KOF91025.1"/>
    <property type="molecule type" value="Genomic_DNA"/>
</dbReference>
<evidence type="ECO:0000256" key="2">
    <source>
        <dbReference type="ARBA" id="ARBA00008699"/>
    </source>
</evidence>
<keyword evidence="6" id="KW-1133">Transmembrane helix</keyword>
<evidence type="ECO:0000256" key="6">
    <source>
        <dbReference type="ARBA" id="ARBA00022989"/>
    </source>
</evidence>
<dbReference type="OrthoDB" id="6080881at2759"/>
<evidence type="ECO:0000256" key="8">
    <source>
        <dbReference type="ARBA" id="ARBA00023136"/>
    </source>
</evidence>
<name>A0A0L8HQL1_OCTBM</name>
<reference evidence="11" key="1">
    <citation type="submission" date="2015-07" db="EMBL/GenBank/DDBJ databases">
        <title>MeaNS - Measles Nucleotide Surveillance Program.</title>
        <authorList>
            <person name="Tran T."/>
            <person name="Druce J."/>
        </authorList>
    </citation>
    <scope>NUCLEOTIDE SEQUENCE</scope>
    <source>
        <strain evidence="11">UCB-OBI-ISO-001</strain>
        <tissue evidence="11">Gonad</tissue>
    </source>
</reference>
<protein>
    <recommendedName>
        <fullName evidence="3">NADH dehydrogenase [ubiquinone] 1 alpha subcomplex subunit 11</fullName>
    </recommendedName>
    <alternativeName>
        <fullName evidence="9">Complex I-B14.7</fullName>
    </alternativeName>
    <alternativeName>
        <fullName evidence="10">NADH-ubiquinone oxidoreductase subunit B14.7</fullName>
    </alternativeName>
</protein>
<dbReference type="GO" id="GO:0045271">
    <property type="term" value="C:respiratory chain complex I"/>
    <property type="evidence" value="ECO:0007669"/>
    <property type="project" value="InterPro"/>
</dbReference>
<organism evidence="11">
    <name type="scientific">Octopus bimaculoides</name>
    <name type="common">California two-spotted octopus</name>
    <dbReference type="NCBI Taxonomy" id="37653"/>
    <lineage>
        <taxon>Eukaryota</taxon>
        <taxon>Metazoa</taxon>
        <taxon>Spiralia</taxon>
        <taxon>Lophotrochozoa</taxon>
        <taxon>Mollusca</taxon>
        <taxon>Cephalopoda</taxon>
        <taxon>Coleoidea</taxon>
        <taxon>Octopodiformes</taxon>
        <taxon>Octopoda</taxon>
        <taxon>Incirrata</taxon>
        <taxon>Octopodidae</taxon>
        <taxon>Octopus</taxon>
    </lineage>
</organism>
<keyword evidence="5" id="KW-0999">Mitochondrion inner membrane</keyword>
<evidence type="ECO:0000256" key="5">
    <source>
        <dbReference type="ARBA" id="ARBA00022792"/>
    </source>
</evidence>
<dbReference type="GO" id="GO:0005743">
    <property type="term" value="C:mitochondrial inner membrane"/>
    <property type="evidence" value="ECO:0007669"/>
    <property type="project" value="UniProtKB-SubCell"/>
</dbReference>
<proteinExistence type="inferred from homology"/>
<dbReference type="PANTHER" id="PTHR21382:SF1">
    <property type="entry name" value="NADH DEHYDROGENASE [UBIQUINONE] 1 ALPHA SUBCOMPLEX SUBUNIT 11"/>
    <property type="match status" value="1"/>
</dbReference>
<evidence type="ECO:0000256" key="10">
    <source>
        <dbReference type="ARBA" id="ARBA00031497"/>
    </source>
</evidence>
<evidence type="ECO:0000313" key="11">
    <source>
        <dbReference type="EMBL" id="KOF91025.1"/>
    </source>
</evidence>
<comment type="similarity">
    <text evidence="2">Belongs to the complex I NDUFA11 subunit family.</text>
</comment>
<gene>
    <name evidence="11" type="ORF">OCBIM_22009873mg</name>
</gene>
<dbReference type="AlphaFoldDB" id="A0A0L8HQL1"/>